<sequence length="430" mass="48837">MRWAPSSTMEAFHAFGRKALFSLVFVSYASAAPVQLEFSLHRLESRGLVSPSNAELLHNTIAFGVVAVFAYLLRMFNRGFVLKKFHKEDYLMSVTMLFYLALLTLINVSANYGTNLYPPEQAATIFADPADVANRIKGSKLVIPLEQCMIASTWGVKLCIWTFLMRVFRQLPQFQRAMWFLLGYIALGFVVIEITYYAVFCRPFQQYWAMPIQNVQCATYQHYSILQMCFNITSDIALVLIPLPMVWSARLPLRRKIVLCVVFGMASFTVLAAILNKAYNFASPMTTVYQLWYIREASVAVSVGNLICTWQLFQRLFRLRAFDNKTADINDEPAMPQFRPINPIRMFRSYLSTRDKDNQYHTANDGESAIAYDSPDGNSGASGEEEKKGGGAGKRKSRHVTTPSYMMTLNRDGEGDARLALAFRDENQIE</sequence>
<feature type="domain" description="Rhodopsin" evidence="8">
    <location>
        <begin position="73"/>
        <end position="314"/>
    </location>
</feature>
<feature type="transmembrane region" description="Helical" evidence="7">
    <location>
        <begin position="55"/>
        <end position="73"/>
    </location>
</feature>
<gene>
    <name evidence="9" type="ORF">L207DRAFT_475217</name>
</gene>
<feature type="transmembrane region" description="Helical" evidence="7">
    <location>
        <begin position="291"/>
        <end position="313"/>
    </location>
</feature>
<reference evidence="9 10" key="1">
    <citation type="submission" date="2016-04" db="EMBL/GenBank/DDBJ databases">
        <title>A degradative enzymes factory behind the ericoid mycorrhizal symbiosis.</title>
        <authorList>
            <consortium name="DOE Joint Genome Institute"/>
            <person name="Martino E."/>
            <person name="Morin E."/>
            <person name="Grelet G."/>
            <person name="Kuo A."/>
            <person name="Kohler A."/>
            <person name="Daghino S."/>
            <person name="Barry K."/>
            <person name="Choi C."/>
            <person name="Cichocki N."/>
            <person name="Clum A."/>
            <person name="Copeland A."/>
            <person name="Hainaut M."/>
            <person name="Haridas S."/>
            <person name="Labutti K."/>
            <person name="Lindquist E."/>
            <person name="Lipzen A."/>
            <person name="Khouja H.-R."/>
            <person name="Murat C."/>
            <person name="Ohm R."/>
            <person name="Olson A."/>
            <person name="Spatafora J."/>
            <person name="Veneault-Fourrey C."/>
            <person name="Henrissat B."/>
            <person name="Grigoriev I."/>
            <person name="Martin F."/>
            <person name="Perotto S."/>
        </authorList>
    </citation>
    <scope>NUCLEOTIDE SEQUENCE [LARGE SCALE GENOMIC DNA]</scope>
    <source>
        <strain evidence="9 10">F</strain>
    </source>
</reference>
<feature type="transmembrane region" description="Helical" evidence="7">
    <location>
        <begin position="180"/>
        <end position="200"/>
    </location>
</feature>
<feature type="transmembrane region" description="Helical" evidence="7">
    <location>
        <begin position="257"/>
        <end position="279"/>
    </location>
</feature>
<keyword evidence="10" id="KW-1185">Reference proteome</keyword>
<dbReference type="GO" id="GO:0016020">
    <property type="term" value="C:membrane"/>
    <property type="evidence" value="ECO:0007669"/>
    <property type="project" value="UniProtKB-SubCell"/>
</dbReference>
<feature type="transmembrane region" description="Helical" evidence="7">
    <location>
        <begin position="220"/>
        <end position="245"/>
    </location>
</feature>
<dbReference type="InterPro" id="IPR049326">
    <property type="entry name" value="Rhodopsin_dom_fungi"/>
</dbReference>
<evidence type="ECO:0000256" key="4">
    <source>
        <dbReference type="ARBA" id="ARBA00023136"/>
    </source>
</evidence>
<dbReference type="AlphaFoldDB" id="A0A2J6QTA3"/>
<evidence type="ECO:0000259" key="8">
    <source>
        <dbReference type="Pfam" id="PF20684"/>
    </source>
</evidence>
<evidence type="ECO:0000256" key="1">
    <source>
        <dbReference type="ARBA" id="ARBA00004141"/>
    </source>
</evidence>
<keyword evidence="2 7" id="KW-0812">Transmembrane</keyword>
<dbReference type="EMBL" id="KZ613974">
    <property type="protein sequence ID" value="PMD29460.1"/>
    <property type="molecule type" value="Genomic_DNA"/>
</dbReference>
<dbReference type="PANTHER" id="PTHR33048:SF110">
    <property type="entry name" value="UBID FAMILY DECARBOXYLASE"/>
    <property type="match status" value="1"/>
</dbReference>
<dbReference type="PANTHER" id="PTHR33048">
    <property type="entry name" value="PTH11-LIKE INTEGRAL MEMBRANE PROTEIN (AFU_ORTHOLOGUE AFUA_5G11245)"/>
    <property type="match status" value="1"/>
</dbReference>
<evidence type="ECO:0000313" key="10">
    <source>
        <dbReference type="Proteomes" id="UP000235786"/>
    </source>
</evidence>
<organism evidence="9 10">
    <name type="scientific">Hyaloscypha variabilis (strain UAMH 11265 / GT02V1 / F)</name>
    <name type="common">Meliniomyces variabilis</name>
    <dbReference type="NCBI Taxonomy" id="1149755"/>
    <lineage>
        <taxon>Eukaryota</taxon>
        <taxon>Fungi</taxon>
        <taxon>Dikarya</taxon>
        <taxon>Ascomycota</taxon>
        <taxon>Pezizomycotina</taxon>
        <taxon>Leotiomycetes</taxon>
        <taxon>Helotiales</taxon>
        <taxon>Hyaloscyphaceae</taxon>
        <taxon>Hyaloscypha</taxon>
        <taxon>Hyaloscypha variabilis</taxon>
    </lineage>
</organism>
<proteinExistence type="inferred from homology"/>
<comment type="similarity">
    <text evidence="5">Belongs to the SAT4 family.</text>
</comment>
<evidence type="ECO:0000256" key="2">
    <source>
        <dbReference type="ARBA" id="ARBA00022692"/>
    </source>
</evidence>
<feature type="region of interest" description="Disordered" evidence="6">
    <location>
        <begin position="366"/>
        <end position="411"/>
    </location>
</feature>
<evidence type="ECO:0000256" key="3">
    <source>
        <dbReference type="ARBA" id="ARBA00022989"/>
    </source>
</evidence>
<feature type="transmembrane region" description="Helical" evidence="7">
    <location>
        <begin position="94"/>
        <end position="112"/>
    </location>
</feature>
<dbReference type="OrthoDB" id="3903189at2759"/>
<name>A0A2J6QTA3_HYAVF</name>
<dbReference type="STRING" id="1149755.A0A2J6QTA3"/>
<keyword evidence="4 7" id="KW-0472">Membrane</keyword>
<evidence type="ECO:0000256" key="7">
    <source>
        <dbReference type="SAM" id="Phobius"/>
    </source>
</evidence>
<evidence type="ECO:0000256" key="5">
    <source>
        <dbReference type="ARBA" id="ARBA00038359"/>
    </source>
</evidence>
<dbReference type="Pfam" id="PF20684">
    <property type="entry name" value="Fung_rhodopsin"/>
    <property type="match status" value="1"/>
</dbReference>
<accession>A0A2J6QTA3</accession>
<dbReference type="InterPro" id="IPR052337">
    <property type="entry name" value="SAT4-like"/>
</dbReference>
<keyword evidence="3 7" id="KW-1133">Transmembrane helix</keyword>
<comment type="subcellular location">
    <subcellularLocation>
        <location evidence="1">Membrane</location>
        <topology evidence="1">Multi-pass membrane protein</topology>
    </subcellularLocation>
</comment>
<dbReference type="Proteomes" id="UP000235786">
    <property type="component" value="Unassembled WGS sequence"/>
</dbReference>
<protein>
    <recommendedName>
        <fullName evidence="8">Rhodopsin domain-containing protein</fullName>
    </recommendedName>
</protein>
<evidence type="ECO:0000313" key="9">
    <source>
        <dbReference type="EMBL" id="PMD29460.1"/>
    </source>
</evidence>
<evidence type="ECO:0000256" key="6">
    <source>
        <dbReference type="SAM" id="MobiDB-lite"/>
    </source>
</evidence>